<reference evidence="1 2" key="1">
    <citation type="submission" date="2014-06" db="EMBL/GenBank/DDBJ databases">
        <authorList>
            <person name="Swart Estienne"/>
        </authorList>
    </citation>
    <scope>NUCLEOTIDE SEQUENCE [LARGE SCALE GENOMIC DNA]</scope>
    <source>
        <strain evidence="1 2">130c</strain>
    </source>
</reference>
<keyword evidence="2" id="KW-1185">Reference proteome</keyword>
<dbReference type="AlphaFoldDB" id="A0A077ZTZ7"/>
<protein>
    <submittedName>
        <fullName evidence="1">Uncharacterized protein</fullName>
    </submittedName>
</protein>
<proteinExistence type="predicted"/>
<evidence type="ECO:0000313" key="1">
    <source>
        <dbReference type="EMBL" id="CDW73049.1"/>
    </source>
</evidence>
<accession>A0A077ZTZ7</accession>
<gene>
    <name evidence="1" type="primary">Contig3663.g3912</name>
    <name evidence="1" type="ORF">STYLEM_2017</name>
</gene>
<evidence type="ECO:0000313" key="2">
    <source>
        <dbReference type="Proteomes" id="UP000039865"/>
    </source>
</evidence>
<organism evidence="1 2">
    <name type="scientific">Stylonychia lemnae</name>
    <name type="common">Ciliate</name>
    <dbReference type="NCBI Taxonomy" id="5949"/>
    <lineage>
        <taxon>Eukaryota</taxon>
        <taxon>Sar</taxon>
        <taxon>Alveolata</taxon>
        <taxon>Ciliophora</taxon>
        <taxon>Intramacronucleata</taxon>
        <taxon>Spirotrichea</taxon>
        <taxon>Stichotrichia</taxon>
        <taxon>Sporadotrichida</taxon>
        <taxon>Oxytrichidae</taxon>
        <taxon>Stylonychinae</taxon>
        <taxon>Stylonychia</taxon>
    </lineage>
</organism>
<dbReference type="InParanoid" id="A0A077ZTZ7"/>
<dbReference type="EMBL" id="CCKQ01001954">
    <property type="protein sequence ID" value="CDW73049.1"/>
    <property type="molecule type" value="Genomic_DNA"/>
</dbReference>
<name>A0A077ZTZ7_STYLE</name>
<sequence length="72" mass="8144">MAKARSNKNVNPLITPQTINQVDINVSQLQSSVFMLVAPLIVKPNEIYKPQNIADKAKIKPFHNITLRKFKS</sequence>
<dbReference type="Proteomes" id="UP000039865">
    <property type="component" value="Unassembled WGS sequence"/>
</dbReference>